<evidence type="ECO:0000256" key="1">
    <source>
        <dbReference type="SAM" id="MobiDB-lite"/>
    </source>
</evidence>
<name>A0A409VFD6_9AGAR</name>
<sequence length="67" mass="7014">MTSITALLTMNGPSVPTRKGGCYSMASPRADSGIDFASSKSIRPGRVKVGGGPRGKLRHTSTKGFQF</sequence>
<organism evidence="2 3">
    <name type="scientific">Gymnopilus dilepis</name>
    <dbReference type="NCBI Taxonomy" id="231916"/>
    <lineage>
        <taxon>Eukaryota</taxon>
        <taxon>Fungi</taxon>
        <taxon>Dikarya</taxon>
        <taxon>Basidiomycota</taxon>
        <taxon>Agaricomycotina</taxon>
        <taxon>Agaricomycetes</taxon>
        <taxon>Agaricomycetidae</taxon>
        <taxon>Agaricales</taxon>
        <taxon>Agaricineae</taxon>
        <taxon>Hymenogastraceae</taxon>
        <taxon>Gymnopilus</taxon>
    </lineage>
</organism>
<dbReference type="AlphaFoldDB" id="A0A409VFD6"/>
<keyword evidence="3" id="KW-1185">Reference proteome</keyword>
<dbReference type="Proteomes" id="UP000284706">
    <property type="component" value="Unassembled WGS sequence"/>
</dbReference>
<reference evidence="2 3" key="1">
    <citation type="journal article" date="2018" name="Evol. Lett.">
        <title>Horizontal gene cluster transfer increased hallucinogenic mushroom diversity.</title>
        <authorList>
            <person name="Reynolds H.T."/>
            <person name="Vijayakumar V."/>
            <person name="Gluck-Thaler E."/>
            <person name="Korotkin H.B."/>
            <person name="Matheny P.B."/>
            <person name="Slot J.C."/>
        </authorList>
    </citation>
    <scope>NUCLEOTIDE SEQUENCE [LARGE SCALE GENOMIC DNA]</scope>
    <source>
        <strain evidence="2 3">SRW20</strain>
    </source>
</reference>
<accession>A0A409VFD6</accession>
<feature type="region of interest" description="Disordered" evidence="1">
    <location>
        <begin position="34"/>
        <end position="67"/>
    </location>
</feature>
<gene>
    <name evidence="2" type="ORF">CVT26_015679</name>
</gene>
<protein>
    <submittedName>
        <fullName evidence="2">Uncharacterized protein</fullName>
    </submittedName>
</protein>
<evidence type="ECO:0000313" key="3">
    <source>
        <dbReference type="Proteomes" id="UP000284706"/>
    </source>
</evidence>
<dbReference type="EMBL" id="NHYE01005660">
    <property type="protein sequence ID" value="PPQ64959.1"/>
    <property type="molecule type" value="Genomic_DNA"/>
</dbReference>
<evidence type="ECO:0000313" key="2">
    <source>
        <dbReference type="EMBL" id="PPQ64959.1"/>
    </source>
</evidence>
<dbReference type="InParanoid" id="A0A409VFD6"/>
<comment type="caution">
    <text evidence="2">The sequence shown here is derived from an EMBL/GenBank/DDBJ whole genome shotgun (WGS) entry which is preliminary data.</text>
</comment>
<proteinExistence type="predicted"/>